<organism evidence="1 2">
    <name type="scientific">Colletotrichum simmondsii</name>
    <dbReference type="NCBI Taxonomy" id="703756"/>
    <lineage>
        <taxon>Eukaryota</taxon>
        <taxon>Fungi</taxon>
        <taxon>Dikarya</taxon>
        <taxon>Ascomycota</taxon>
        <taxon>Pezizomycotina</taxon>
        <taxon>Sordariomycetes</taxon>
        <taxon>Hypocreomycetidae</taxon>
        <taxon>Glomerellales</taxon>
        <taxon>Glomerellaceae</taxon>
        <taxon>Colletotrichum</taxon>
        <taxon>Colletotrichum acutatum species complex</taxon>
    </lineage>
</organism>
<protein>
    <submittedName>
        <fullName evidence="1">Uncharacterized protein</fullName>
    </submittedName>
</protein>
<dbReference type="Proteomes" id="UP000070328">
    <property type="component" value="Unassembled WGS sequence"/>
</dbReference>
<evidence type="ECO:0000313" key="1">
    <source>
        <dbReference type="EMBL" id="KXH30921.1"/>
    </source>
</evidence>
<dbReference type="SUPFAM" id="SSF56281">
    <property type="entry name" value="Metallo-hydrolase/oxidoreductase"/>
    <property type="match status" value="1"/>
</dbReference>
<dbReference type="AlphaFoldDB" id="A0A135S4Y4"/>
<name>A0A135S4Y4_9PEZI</name>
<dbReference type="EMBL" id="JFBX01000695">
    <property type="protein sequence ID" value="KXH30921.1"/>
    <property type="molecule type" value="Genomic_DNA"/>
</dbReference>
<dbReference type="InterPro" id="IPR036866">
    <property type="entry name" value="RibonucZ/Hydroxyglut_hydro"/>
</dbReference>
<accession>A0A135S4Y4</accession>
<proteinExistence type="predicted"/>
<sequence length="163" mass="17489">MAALAIKIPTSPMRDQILTDKQELTVGNVTFMSILTPSHIPGTLSLVFPIFGQGVPHIAGLNGGTGIPAPKVDREKEIVFQNHSGNVAKMKDVDTLLSNHQIAGHSLFQADLLSHRQPDAANPFVVGIDDFQNYMKFNALCTNVIAARHGMDLGVLGACYTAI</sequence>
<keyword evidence="2" id="KW-1185">Reference proteome</keyword>
<gene>
    <name evidence="1" type="ORF">CSIM01_13870</name>
</gene>
<dbReference type="Gene3D" id="3.60.15.10">
    <property type="entry name" value="Ribonuclease Z/Hydroxyacylglutathione hydrolase-like"/>
    <property type="match status" value="1"/>
</dbReference>
<comment type="caution">
    <text evidence="1">The sequence shown here is derived from an EMBL/GenBank/DDBJ whole genome shotgun (WGS) entry which is preliminary data.</text>
</comment>
<reference evidence="1 2" key="1">
    <citation type="submission" date="2014-02" db="EMBL/GenBank/DDBJ databases">
        <title>The genome sequence of Colletotrichum simmondsii CBS122122.</title>
        <authorList>
            <person name="Baroncelli R."/>
            <person name="Thon M.R."/>
        </authorList>
    </citation>
    <scope>NUCLEOTIDE SEQUENCE [LARGE SCALE GENOMIC DNA]</scope>
    <source>
        <strain evidence="1 2">CBS122122</strain>
    </source>
</reference>
<evidence type="ECO:0000313" key="2">
    <source>
        <dbReference type="Proteomes" id="UP000070328"/>
    </source>
</evidence>